<proteinExistence type="predicted"/>
<dbReference type="InterPro" id="IPR004843">
    <property type="entry name" value="Calcineurin-like_PHP"/>
</dbReference>
<dbReference type="Gene3D" id="3.60.21.10">
    <property type="match status" value="1"/>
</dbReference>
<evidence type="ECO:0000313" key="3">
    <source>
        <dbReference type="Proteomes" id="UP001600894"/>
    </source>
</evidence>
<gene>
    <name evidence="2" type="ORF">F130042H8_36160</name>
</gene>
<keyword evidence="3" id="KW-1185">Reference proteome</keyword>
<comment type="caution">
    <text evidence="2">The sequence shown here is derived from an EMBL/GenBank/DDBJ whole genome shotgun (WGS) entry which is preliminary data.</text>
</comment>
<dbReference type="PANTHER" id="PTHR12905">
    <property type="entry name" value="METALLOPHOSPHOESTERASE"/>
    <property type="match status" value="1"/>
</dbReference>
<organism evidence="2 3">
    <name type="scientific">Enterocloster alcoholdehydrogenati</name>
    <dbReference type="NCBI Taxonomy" id="2547410"/>
    <lineage>
        <taxon>Bacteria</taxon>
        <taxon>Bacillati</taxon>
        <taxon>Bacillota</taxon>
        <taxon>Clostridia</taxon>
        <taxon>Lachnospirales</taxon>
        <taxon>Lachnospiraceae</taxon>
        <taxon>Enterocloster</taxon>
    </lineage>
</organism>
<name>A0ABQ0B2T3_9FIRM</name>
<dbReference type="InterPro" id="IPR029052">
    <property type="entry name" value="Metallo-depent_PP-like"/>
</dbReference>
<feature type="domain" description="Calcineurin-like phosphoesterase" evidence="1">
    <location>
        <begin position="24"/>
        <end position="169"/>
    </location>
</feature>
<reference evidence="2 3" key="1">
    <citation type="submission" date="2024-04" db="EMBL/GenBank/DDBJ databases">
        <title>Defined microbial consortia suppress multidrug-resistant proinflammatory Enterobacteriaceae via ecological control.</title>
        <authorList>
            <person name="Furuichi M."/>
            <person name="Kawaguchi T."/>
            <person name="Pust M."/>
            <person name="Yasuma K."/>
            <person name="Plichta D."/>
            <person name="Hasegawa N."/>
            <person name="Ohya T."/>
            <person name="Bhattarai S."/>
            <person name="Sasajima S."/>
            <person name="Aoto Y."/>
            <person name="Tuganbaev T."/>
            <person name="Yaginuma M."/>
            <person name="Ueda M."/>
            <person name="Okahashi N."/>
            <person name="Amafuji K."/>
            <person name="Kiridooshi Y."/>
            <person name="Sugita K."/>
            <person name="Strazar M."/>
            <person name="Skelly A."/>
            <person name="Suda W."/>
            <person name="Hattori M."/>
            <person name="Nakamoto N."/>
            <person name="Caballero S."/>
            <person name="Norman J."/>
            <person name="Olle B."/>
            <person name="Tanoue T."/>
            <person name="Arita M."/>
            <person name="Bucci V."/>
            <person name="Atarashi K."/>
            <person name="Xavier R."/>
            <person name="Honda K."/>
        </authorList>
    </citation>
    <scope>NUCLEOTIDE SEQUENCE [LARGE SCALE GENOMIC DNA]</scope>
    <source>
        <strain evidence="3">f13</strain>
    </source>
</reference>
<evidence type="ECO:0000313" key="2">
    <source>
        <dbReference type="EMBL" id="GAA6270556.1"/>
    </source>
</evidence>
<dbReference type="EMBL" id="BAABXL010000001">
    <property type="protein sequence ID" value="GAA6270556.1"/>
    <property type="molecule type" value="Genomic_DNA"/>
</dbReference>
<sequence length="200" mass="23355">MNILILSDQESKLLYEYYDPERIKDIDLIISCGDLPPEYLTFFASVCHAPLAYVRGNHDSKYAYKPPEGCICLEDDIYVYKGVRLLGLGGSMEYIPGSDNQYTERRMRARIRRLRWKLWRHKGFDILVTHAPAFGLNDMEDLPHQGFKAFLALMDKYHPKYFFHGHVHANYGSNFKRKDTYGTTTVINGYEFYVVEYPEG</sequence>
<dbReference type="InterPro" id="IPR051693">
    <property type="entry name" value="UPF0046_metallophosphoest"/>
</dbReference>
<evidence type="ECO:0000259" key="1">
    <source>
        <dbReference type="Pfam" id="PF00149"/>
    </source>
</evidence>
<dbReference type="PANTHER" id="PTHR12905:SF0">
    <property type="entry name" value="CALCINEURIN-LIKE PHOSPHOESTERASE DOMAIN-CONTAINING PROTEIN"/>
    <property type="match status" value="1"/>
</dbReference>
<dbReference type="Proteomes" id="UP001600894">
    <property type="component" value="Unassembled WGS sequence"/>
</dbReference>
<dbReference type="RefSeq" id="WP_178301702.1">
    <property type="nucleotide sequence ID" value="NZ_BAABXL010000001.1"/>
</dbReference>
<protein>
    <submittedName>
        <fullName evidence="2">Metallophosphoesterase family protein</fullName>
    </submittedName>
</protein>
<accession>A0ABQ0B2T3</accession>
<dbReference type="Pfam" id="PF00149">
    <property type="entry name" value="Metallophos"/>
    <property type="match status" value="1"/>
</dbReference>
<dbReference type="SUPFAM" id="SSF56300">
    <property type="entry name" value="Metallo-dependent phosphatases"/>
    <property type="match status" value="1"/>
</dbReference>